<keyword evidence="2" id="KW-1185">Reference proteome</keyword>
<organism evidence="1 2">
    <name type="scientific">Helicobacter bizzozeronii (strain CIII-1)</name>
    <dbReference type="NCBI Taxonomy" id="1002804"/>
    <lineage>
        <taxon>Bacteria</taxon>
        <taxon>Pseudomonadati</taxon>
        <taxon>Campylobacterota</taxon>
        <taxon>Epsilonproteobacteria</taxon>
        <taxon>Campylobacterales</taxon>
        <taxon>Helicobacteraceae</taxon>
        <taxon>Helicobacter</taxon>
    </lineage>
</organism>
<dbReference type="AlphaFoldDB" id="F8KSD1"/>
<evidence type="ECO:0000313" key="2">
    <source>
        <dbReference type="Proteomes" id="UP000008387"/>
    </source>
</evidence>
<dbReference type="HOGENOM" id="CLU_3270958_0_0_7"/>
<dbReference type="KEGG" id="hbi:HBZC1_07140"/>
<accession>F8KSD1</accession>
<name>F8KSD1_HELBC</name>
<protein>
    <submittedName>
        <fullName evidence="1">Uncharacterized protein</fullName>
    </submittedName>
</protein>
<proteinExistence type="predicted"/>
<sequence length="41" mass="4696">MHHRQQAKNTKTTLKIYPSVIPALILIKAQPSRESHQGLPY</sequence>
<evidence type="ECO:0000313" key="1">
    <source>
        <dbReference type="EMBL" id="CCB79700.1"/>
    </source>
</evidence>
<dbReference type="Proteomes" id="UP000008387">
    <property type="component" value="Chromosome"/>
</dbReference>
<reference evidence="1 2" key="1">
    <citation type="journal article" date="2011" name="J. Bacteriol.">
        <title>Genome sequence of Helicobacter bizzozeronii strain CIII-1, an isolate from human gastric mucosa.</title>
        <authorList>
            <person name="Schott T."/>
            <person name="Rossi M."/>
            <person name="Hanninen M.L."/>
        </authorList>
    </citation>
    <scope>NUCLEOTIDE SEQUENCE [LARGE SCALE GENOMIC DNA]</scope>
    <source>
        <strain evidence="1 2">CIII-1</strain>
    </source>
</reference>
<dbReference type="STRING" id="1002804.HBZC1_07140"/>
<gene>
    <name evidence="1" type="ordered locus">HBZC1_07140</name>
</gene>
<dbReference type="EMBL" id="FR871757">
    <property type="protein sequence ID" value="CCB79700.1"/>
    <property type="molecule type" value="Genomic_DNA"/>
</dbReference>